<dbReference type="InterPro" id="IPR047654">
    <property type="entry name" value="IS1634_transpos"/>
</dbReference>
<proteinExistence type="predicted"/>
<reference evidence="1 2" key="1">
    <citation type="journal article" date="2008" name="Proc. Natl. Acad. Sci. U.S.A.">
        <title>The genome of Clostridium kluyveri, a strict anaerobe with unique metabolic features.</title>
        <authorList>
            <person name="Seedorf H."/>
            <person name="Fricke W.F."/>
            <person name="Veith B."/>
            <person name="Brueggemann H."/>
            <person name="Liesegang H."/>
            <person name="Strittmatter A."/>
            <person name="Miethke M."/>
            <person name="Buckel W."/>
            <person name="Hinderberger J."/>
            <person name="Li F."/>
            <person name="Hagemeier C."/>
            <person name="Thauer R.K."/>
            <person name="Gottschalk G."/>
        </authorList>
    </citation>
    <scope>NUCLEOTIDE SEQUENCE [LARGE SCALE GENOMIC DNA]</scope>
    <source>
        <strain evidence="2">ATCC 8527 / DSM 555 / NCIMB 10680</strain>
    </source>
</reference>
<protein>
    <recommendedName>
        <fullName evidence="3">Transposase IS4-like domain-containing protein</fullName>
    </recommendedName>
</protein>
<evidence type="ECO:0000313" key="2">
    <source>
        <dbReference type="Proteomes" id="UP000002411"/>
    </source>
</evidence>
<gene>
    <name evidence="1" type="ordered locus">CKL_3095</name>
</gene>
<dbReference type="RefSeq" id="WP_012103438.1">
    <property type="nucleotide sequence ID" value="NC_009706.1"/>
</dbReference>
<name>A5N1V7_CLOK5</name>
<dbReference type="KEGG" id="ckl:CKL_3095"/>
<dbReference type="EMBL" id="CP000673">
    <property type="protein sequence ID" value="EDK35103.1"/>
    <property type="molecule type" value="Genomic_DNA"/>
</dbReference>
<dbReference type="NCBIfam" id="NF033559">
    <property type="entry name" value="transpos_IS1634"/>
    <property type="match status" value="1"/>
</dbReference>
<dbReference type="AlphaFoldDB" id="A5N1V7"/>
<evidence type="ECO:0008006" key="3">
    <source>
        <dbReference type="Google" id="ProtNLM"/>
    </source>
</evidence>
<organism evidence="1 2">
    <name type="scientific">Clostridium kluyveri (strain ATCC 8527 / DSM 555 / NBRC 12016 / NCIMB 10680 / K1)</name>
    <dbReference type="NCBI Taxonomy" id="431943"/>
    <lineage>
        <taxon>Bacteria</taxon>
        <taxon>Bacillati</taxon>
        <taxon>Bacillota</taxon>
        <taxon>Clostridia</taxon>
        <taxon>Eubacteriales</taxon>
        <taxon>Clostridiaceae</taxon>
        <taxon>Clostridium</taxon>
    </lineage>
</organism>
<keyword evidence="2" id="KW-1185">Reference proteome</keyword>
<evidence type="ECO:0000313" key="1">
    <source>
        <dbReference type="EMBL" id="EDK35103.1"/>
    </source>
</evidence>
<sequence length="621" mass="72627">MFIREYKTKNKKNGNTYITHKLVEAYRVNTTVKQRIIMNLGTLSVPRSDWRKLAVILESRLSGQVCIFERDTNLNEIAAKAIEHHELIQDRNKSKTQRVQQSKIISIDIESLRTSKNRSLGPELVANSAWEQLQFEEILKDADINEKERAVAKAVIIGRLINPSTELDALDWINNRSSILELLPVHIDMLSKDAVYEITDKLFAHKDHIETSVRKKEEDLLKKSDTIFLFDLTNAYFKKSGKKNSITRHDVSKKKEFHCPLVTLTVCVNSLGFPIYSEIYDSNQSEPETLEDILYRLERKNTTLSVMKPTLIINRKIATKDNISLIKSKGYEYILIQQISGEEKYNKEFKNAKDTFEVIKSDRPNAYGELNNLYIKKIDLEETSRIICLNENRLQEYTSINVKKEEDFIEDIKKIENSINKGYLKVVEKVGERIEKLKQKYPSIAGYYDININLNEENKKVKEISWIKKPKKQEKDIFSECCVIETTLKKMDAKNIWDIYIMLKNVQYSFKTLKTDLGLIPIYHQKAERTKAHLFISVLAYHLLNSIEKRLKDNDDHRKWSTIMEQLSTHKRSTVIFTDEDNQIHHIRVSSMPESVHEEIYRLLNIEDITKRVYNLAGFRL</sequence>
<accession>A5N1V7</accession>
<dbReference type="eggNOG" id="COG5421">
    <property type="taxonomic scope" value="Bacteria"/>
</dbReference>
<dbReference type="Proteomes" id="UP000002411">
    <property type="component" value="Chromosome"/>
</dbReference>
<dbReference type="HOGENOM" id="CLU_022426_4_1_9"/>
<dbReference type="STRING" id="431943.CKL_3095"/>